<evidence type="ECO:0000256" key="2">
    <source>
        <dbReference type="ARBA" id="ARBA00022801"/>
    </source>
</evidence>
<evidence type="ECO:0000256" key="3">
    <source>
        <dbReference type="RuleBase" id="RU361235"/>
    </source>
</evidence>
<accession>A0ABR0T6D2</accession>
<evidence type="ECO:0000313" key="5">
    <source>
        <dbReference type="EMBL" id="KAK6000000.1"/>
    </source>
</evidence>
<organism evidence="5 6">
    <name type="scientific">Aureobasidium pullulans</name>
    <name type="common">Black yeast</name>
    <name type="synonym">Pullularia pullulans</name>
    <dbReference type="NCBI Taxonomy" id="5580"/>
    <lineage>
        <taxon>Eukaryota</taxon>
        <taxon>Fungi</taxon>
        <taxon>Dikarya</taxon>
        <taxon>Ascomycota</taxon>
        <taxon>Pezizomycotina</taxon>
        <taxon>Dothideomycetes</taxon>
        <taxon>Dothideomycetidae</taxon>
        <taxon>Dothideales</taxon>
        <taxon>Saccotheciaceae</taxon>
        <taxon>Aureobasidium</taxon>
    </lineage>
</organism>
<dbReference type="InterPro" id="IPR029058">
    <property type="entry name" value="AB_hydrolase_fold"/>
</dbReference>
<proteinExistence type="inferred from homology"/>
<dbReference type="InterPro" id="IPR050654">
    <property type="entry name" value="AChE-related_enzymes"/>
</dbReference>
<dbReference type="Pfam" id="PF00135">
    <property type="entry name" value="COesterase"/>
    <property type="match status" value="2"/>
</dbReference>
<dbReference type="InterPro" id="IPR019819">
    <property type="entry name" value="Carboxylesterase_B_CS"/>
</dbReference>
<dbReference type="InterPro" id="IPR002018">
    <property type="entry name" value="CarbesteraseB"/>
</dbReference>
<dbReference type="Gene3D" id="3.40.50.1820">
    <property type="entry name" value="alpha/beta hydrolase"/>
    <property type="match status" value="2"/>
</dbReference>
<feature type="signal peptide" evidence="3">
    <location>
        <begin position="1"/>
        <end position="17"/>
    </location>
</feature>
<dbReference type="InterPro" id="IPR019826">
    <property type="entry name" value="Carboxylesterase_B_AS"/>
</dbReference>
<feature type="domain" description="Carboxylesterase type B" evidence="4">
    <location>
        <begin position="27"/>
        <end position="358"/>
    </location>
</feature>
<dbReference type="PROSITE" id="PS00122">
    <property type="entry name" value="CARBOXYLESTERASE_B_1"/>
    <property type="match status" value="1"/>
</dbReference>
<dbReference type="Proteomes" id="UP001341245">
    <property type="component" value="Unassembled WGS sequence"/>
</dbReference>
<protein>
    <recommendedName>
        <fullName evidence="3">Carboxylic ester hydrolase</fullName>
        <ecNumber evidence="3">3.1.1.-</ecNumber>
    </recommendedName>
</protein>
<feature type="domain" description="Carboxylesterase type B" evidence="4">
    <location>
        <begin position="372"/>
        <end position="485"/>
    </location>
</feature>
<evidence type="ECO:0000256" key="1">
    <source>
        <dbReference type="ARBA" id="ARBA00005964"/>
    </source>
</evidence>
<dbReference type="PANTHER" id="PTHR43918:SF4">
    <property type="entry name" value="CARBOXYLIC ESTER HYDROLASE"/>
    <property type="match status" value="1"/>
</dbReference>
<dbReference type="PROSITE" id="PS00941">
    <property type="entry name" value="CARBOXYLESTERASE_B_2"/>
    <property type="match status" value="1"/>
</dbReference>
<keyword evidence="2 3" id="KW-0378">Hydrolase</keyword>
<comment type="caution">
    <text evidence="5">The sequence shown here is derived from an EMBL/GenBank/DDBJ whole genome shotgun (WGS) entry which is preliminary data.</text>
</comment>
<reference evidence="5 6" key="1">
    <citation type="submission" date="2023-11" db="EMBL/GenBank/DDBJ databases">
        <title>Draft genome sequence and annotation of the polyextremotolerant black yeast-like fungus Aureobasidium pullulans NRRL 62042.</title>
        <authorList>
            <person name="Dielentheis-Frenken M.R.E."/>
            <person name="Wibberg D."/>
            <person name="Blank L.M."/>
            <person name="Tiso T."/>
        </authorList>
    </citation>
    <scope>NUCLEOTIDE SEQUENCE [LARGE SCALE GENOMIC DNA]</scope>
    <source>
        <strain evidence="5 6">NRRL 62042</strain>
    </source>
</reference>
<dbReference type="EC" id="3.1.1.-" evidence="3"/>
<keyword evidence="3" id="KW-0732">Signal</keyword>
<evidence type="ECO:0000313" key="6">
    <source>
        <dbReference type="Proteomes" id="UP001341245"/>
    </source>
</evidence>
<evidence type="ECO:0000259" key="4">
    <source>
        <dbReference type="Pfam" id="PF00135"/>
    </source>
</evidence>
<keyword evidence="6" id="KW-1185">Reference proteome</keyword>
<sequence length="508" mass="54366">MLLLTLAISSLVSSAHASFSSSSTGLTVNTTSGQLRGFVNQTSPDVRQFLGIPYAQPPVGPLRFAPPQDAVFTQQTINATALPNSCMQQFSNGSTIYTAYETEFLISSGQSEDCLYLSIWTPSVASIDSKGSPLPVFLYIPGGGFTSGGQNSMYKIPDKWVQRTQSHVVIIMNYRVNVFGFPNAAALSHQNPGLLDQRKAVEWTHKNIAKFGGDPDRITLWGQSAGGASVANYPYAFADEPIVAGLIADSGATGIIAKSDPTHSNFTALAGMIGCGNLNASAELACVRSVDATILENALSDYVISKKSPTISFTPSDDNITVFTNYTDRIVHGHLAQLPLITGSNTNEGAGFVPFTSPGPGNATLVNTTLSIIACPVARDVTRRNLFPSLYPTYRYLYTGNFSNISPVSWFGAYHSAELPLLFGTHDEYGSGNSTAFEYTISQTMEALWLSFAENSVAGPKRFNSSDGGYFAWPQFEQSSTDLVVFAEGSKALQLANAGPRVDDFCGL</sequence>
<dbReference type="SUPFAM" id="SSF53474">
    <property type="entry name" value="alpha/beta-Hydrolases"/>
    <property type="match status" value="1"/>
</dbReference>
<comment type="similarity">
    <text evidence="1 3">Belongs to the type-B carboxylesterase/lipase family.</text>
</comment>
<dbReference type="PANTHER" id="PTHR43918">
    <property type="entry name" value="ACETYLCHOLINESTERASE"/>
    <property type="match status" value="1"/>
</dbReference>
<feature type="chain" id="PRO_5045009455" description="Carboxylic ester hydrolase" evidence="3">
    <location>
        <begin position="18"/>
        <end position="508"/>
    </location>
</feature>
<dbReference type="EMBL" id="JASGXD010000019">
    <property type="protein sequence ID" value="KAK6000000.1"/>
    <property type="molecule type" value="Genomic_DNA"/>
</dbReference>
<gene>
    <name evidence="5" type="ORF">QM012_003988</name>
</gene>
<name>A0ABR0T6D2_AURPU</name>